<dbReference type="Proteomes" id="UP001194714">
    <property type="component" value="Unassembled WGS sequence"/>
</dbReference>
<evidence type="ECO:0000313" key="1">
    <source>
        <dbReference type="EMBL" id="MBF5059415.1"/>
    </source>
</evidence>
<gene>
    <name evidence="1" type="ORF">NEPTK9_000929</name>
</gene>
<name>A0ABS0AZP1_9BACT</name>
<keyword evidence="2" id="KW-1185">Reference proteome</keyword>
<comment type="caution">
    <text evidence="1">The sequence shown here is derived from an EMBL/GenBank/DDBJ whole genome shotgun (WGS) entry which is preliminary data.</text>
</comment>
<evidence type="ECO:0000313" key="2">
    <source>
        <dbReference type="Proteomes" id="UP001194714"/>
    </source>
</evidence>
<sequence length="58" mass="6756">MVHQMVYQFLFETFDKGFFFHSYSCRIGKGTHEGVLSLKKILRKVSKNGTHPCYALKT</sequence>
<accession>A0ABS0AZP1</accession>
<proteinExistence type="predicted"/>
<organism evidence="1 2">
    <name type="scientific">Candidatus Neptunichlamydia vexilliferae</name>
    <dbReference type="NCBI Taxonomy" id="1651774"/>
    <lineage>
        <taxon>Bacteria</taxon>
        <taxon>Pseudomonadati</taxon>
        <taxon>Chlamydiota</taxon>
        <taxon>Chlamydiia</taxon>
        <taxon>Parachlamydiales</taxon>
        <taxon>Simkaniaceae</taxon>
        <taxon>Candidatus Neptunichlamydia</taxon>
    </lineage>
</organism>
<protein>
    <submittedName>
        <fullName evidence="1">Uncharacterized protein</fullName>
    </submittedName>
</protein>
<dbReference type="EMBL" id="JAAEJV010000021">
    <property type="protein sequence ID" value="MBF5059415.1"/>
    <property type="molecule type" value="Genomic_DNA"/>
</dbReference>
<reference evidence="1 2" key="1">
    <citation type="submission" date="2020-01" db="EMBL/GenBank/DDBJ databases">
        <title>Draft genome sequence of Cand. Neptunochlamydia vexilliferae K9.</title>
        <authorList>
            <person name="Schulz F."/>
            <person name="Koestlbacher S."/>
            <person name="Wascher F."/>
            <person name="Pizzetti I."/>
            <person name="Horn M."/>
        </authorList>
    </citation>
    <scope>NUCLEOTIDE SEQUENCE [LARGE SCALE GENOMIC DNA]</scope>
    <source>
        <strain evidence="1 2">K9</strain>
    </source>
</reference>